<protein>
    <submittedName>
        <fullName evidence="1">Uncharacterized protein</fullName>
    </submittedName>
</protein>
<comment type="caution">
    <text evidence="1">The sequence shown here is derived from an EMBL/GenBank/DDBJ whole genome shotgun (WGS) entry which is preliminary data.</text>
</comment>
<dbReference type="Proteomes" id="UP000234323">
    <property type="component" value="Unassembled WGS sequence"/>
</dbReference>
<dbReference type="EMBL" id="LLXI01000968">
    <property type="protein sequence ID" value="PKY51124.1"/>
    <property type="molecule type" value="Genomic_DNA"/>
</dbReference>
<reference evidence="1 2" key="1">
    <citation type="submission" date="2015-10" db="EMBL/GenBank/DDBJ databases">
        <title>Genome analyses suggest a sexual origin of heterokaryosis in a supposedly ancient asexual fungus.</title>
        <authorList>
            <person name="Ropars J."/>
            <person name="Sedzielewska K."/>
            <person name="Noel J."/>
            <person name="Charron P."/>
            <person name="Farinelli L."/>
            <person name="Marton T."/>
            <person name="Kruger M."/>
            <person name="Pelin A."/>
            <person name="Brachmann A."/>
            <person name="Corradi N."/>
        </authorList>
    </citation>
    <scope>NUCLEOTIDE SEQUENCE [LARGE SCALE GENOMIC DNA]</scope>
    <source>
        <strain evidence="1 2">A4</strain>
    </source>
</reference>
<dbReference type="AlphaFoldDB" id="A0A2I1GX63"/>
<evidence type="ECO:0000313" key="2">
    <source>
        <dbReference type="Proteomes" id="UP000234323"/>
    </source>
</evidence>
<evidence type="ECO:0000313" key="1">
    <source>
        <dbReference type="EMBL" id="PKY51124.1"/>
    </source>
</evidence>
<accession>A0A2I1GX63</accession>
<gene>
    <name evidence="1" type="ORF">RhiirA4_467972</name>
</gene>
<organism evidence="1 2">
    <name type="scientific">Rhizophagus irregularis</name>
    <dbReference type="NCBI Taxonomy" id="588596"/>
    <lineage>
        <taxon>Eukaryota</taxon>
        <taxon>Fungi</taxon>
        <taxon>Fungi incertae sedis</taxon>
        <taxon>Mucoromycota</taxon>
        <taxon>Glomeromycotina</taxon>
        <taxon>Glomeromycetes</taxon>
        <taxon>Glomerales</taxon>
        <taxon>Glomeraceae</taxon>
        <taxon>Rhizophagus</taxon>
    </lineage>
</organism>
<name>A0A2I1GX63_9GLOM</name>
<sequence length="185" mass="21281">MDQLTSPDSSGKKFKNSRFLVQKQNSTMVIDVRTRLRLKYPPNELIHIWNNKDKQVIFCKTAIAQDPSSTTSITNGEHYIPFLLSTPSQDTTPRIQAFNLAQFKSQMRNTNETSYFTLFKPHTIKRPTTPIISVLANNICHQHIQHALIGGCSIIKQQQLNTQQFNNFSITRMALSERWDYPNAL</sequence>
<keyword evidence="2" id="KW-1185">Reference proteome</keyword>
<proteinExistence type="predicted"/>